<dbReference type="AlphaFoldDB" id="A0A099FB30"/>
<proteinExistence type="predicted"/>
<dbReference type="InterPro" id="IPR015927">
    <property type="entry name" value="Peptidase_S24_S26A/B/C"/>
</dbReference>
<dbReference type="InterPro" id="IPR036286">
    <property type="entry name" value="LexA/Signal_pep-like_sf"/>
</dbReference>
<organism evidence="2 3">
    <name type="scientific">Paracoccus sphaerophysae</name>
    <dbReference type="NCBI Taxonomy" id="690417"/>
    <lineage>
        <taxon>Bacteria</taxon>
        <taxon>Pseudomonadati</taxon>
        <taxon>Pseudomonadota</taxon>
        <taxon>Alphaproteobacteria</taxon>
        <taxon>Rhodobacterales</taxon>
        <taxon>Paracoccaceae</taxon>
        <taxon>Paracoccus</taxon>
    </lineage>
</organism>
<dbReference type="RefSeq" id="WP_036702919.1">
    <property type="nucleotide sequence ID" value="NZ_JRKS01000023.1"/>
</dbReference>
<dbReference type="EMBL" id="JRKS01000023">
    <property type="protein sequence ID" value="KGJ07282.1"/>
    <property type="molecule type" value="Genomic_DNA"/>
</dbReference>
<protein>
    <submittedName>
        <fullName evidence="2">Repressor</fullName>
    </submittedName>
</protein>
<gene>
    <name evidence="2" type="ORF">IC63_08955</name>
</gene>
<accession>A0A099FB30</accession>
<dbReference type="Gene3D" id="2.10.109.10">
    <property type="entry name" value="Umud Fragment, subunit A"/>
    <property type="match status" value="1"/>
</dbReference>
<feature type="domain" description="Peptidase S24/S26A/S26B/S26C" evidence="1">
    <location>
        <begin position="23"/>
        <end position="137"/>
    </location>
</feature>
<reference evidence="2 3" key="1">
    <citation type="submission" date="2014-09" db="EMBL/GenBank/DDBJ databases">
        <authorList>
            <person name="McGinnis J.M."/>
            <person name="Wolfgang W.J."/>
        </authorList>
    </citation>
    <scope>NUCLEOTIDE SEQUENCE [LARGE SCALE GENOMIC DNA]</scope>
    <source>
        <strain evidence="2 3">HAMBI 3106</strain>
    </source>
</reference>
<dbReference type="PANTHER" id="PTHR33516:SF2">
    <property type="entry name" value="LEXA REPRESSOR-RELATED"/>
    <property type="match status" value="1"/>
</dbReference>
<reference evidence="2 3" key="2">
    <citation type="submission" date="2014-10" db="EMBL/GenBank/DDBJ databases">
        <title>Paracoccus sanguinis sp. nov., isolated from clinical specimens of New York State patients.</title>
        <authorList>
            <person name="Mingle L.A."/>
            <person name="Cole J.A."/>
            <person name="Lapierre P."/>
            <person name="Musser K.A."/>
        </authorList>
    </citation>
    <scope>NUCLEOTIDE SEQUENCE [LARGE SCALE GENOMIC DNA]</scope>
    <source>
        <strain evidence="2 3">HAMBI 3106</strain>
    </source>
</reference>
<name>A0A099FB30_9RHOB</name>
<evidence type="ECO:0000313" key="2">
    <source>
        <dbReference type="EMBL" id="KGJ07282.1"/>
    </source>
</evidence>
<dbReference type="CDD" id="cd06529">
    <property type="entry name" value="S24_LexA-like"/>
    <property type="match status" value="1"/>
</dbReference>
<dbReference type="STRING" id="690417.IC63_08955"/>
<evidence type="ECO:0000259" key="1">
    <source>
        <dbReference type="Pfam" id="PF00717"/>
    </source>
</evidence>
<comment type="caution">
    <text evidence="2">The sequence shown here is derived from an EMBL/GenBank/DDBJ whole genome shotgun (WGS) entry which is preliminary data.</text>
</comment>
<dbReference type="PANTHER" id="PTHR33516">
    <property type="entry name" value="LEXA REPRESSOR"/>
    <property type="match status" value="1"/>
</dbReference>
<dbReference type="Proteomes" id="UP000029917">
    <property type="component" value="Unassembled WGS sequence"/>
</dbReference>
<evidence type="ECO:0000313" key="3">
    <source>
        <dbReference type="Proteomes" id="UP000029917"/>
    </source>
</evidence>
<sequence length="146" mass="16036">MRELPIMEPLPLTGVALPRGLRVVSAAAAGFPSPAQDWADDAIDIIELLRLDRPASFVFRISGESMIDAGIQDDDLVVVDRDVTAKDGQVVIAVVEGGFVCREIRWHEGVPVLRACNRQMRYPLTVADQSVEIWGVVRTVVRAMGR</sequence>
<dbReference type="Pfam" id="PF00717">
    <property type="entry name" value="Peptidase_S24"/>
    <property type="match status" value="1"/>
</dbReference>
<dbReference type="NCBIfam" id="NF007621">
    <property type="entry name" value="PRK10276.1"/>
    <property type="match status" value="1"/>
</dbReference>
<dbReference type="InterPro" id="IPR039418">
    <property type="entry name" value="LexA-like"/>
</dbReference>
<dbReference type="SUPFAM" id="SSF51306">
    <property type="entry name" value="LexA/Signal peptidase"/>
    <property type="match status" value="1"/>
</dbReference>
<dbReference type="InterPro" id="IPR050077">
    <property type="entry name" value="LexA_repressor"/>
</dbReference>
<dbReference type="OrthoDB" id="9802364at2"/>
<keyword evidence="3" id="KW-1185">Reference proteome</keyword>